<evidence type="ECO:0000313" key="9">
    <source>
        <dbReference type="Proteomes" id="UP000663281"/>
    </source>
</evidence>
<dbReference type="PROSITE" id="PS50293">
    <property type="entry name" value="TPR_REGION"/>
    <property type="match status" value="1"/>
</dbReference>
<feature type="domain" description="Beta-lactamase-related" evidence="7">
    <location>
        <begin position="34"/>
        <end position="344"/>
    </location>
</feature>
<comment type="subcellular location">
    <subcellularLocation>
        <location evidence="1">Membrane</location>
    </subcellularLocation>
</comment>
<dbReference type="SUPFAM" id="SSF56601">
    <property type="entry name" value="beta-lactamase/transpeptidase-like"/>
    <property type="match status" value="1"/>
</dbReference>
<feature type="signal peptide" evidence="6">
    <location>
        <begin position="1"/>
        <end position="20"/>
    </location>
</feature>
<accession>A0A974XQ66</accession>
<dbReference type="InterPro" id="IPR019734">
    <property type="entry name" value="TPR_rpt"/>
</dbReference>
<dbReference type="EMBL" id="CP071504">
    <property type="protein sequence ID" value="QSX28524.1"/>
    <property type="molecule type" value="Genomic_DNA"/>
</dbReference>
<keyword evidence="8" id="KW-0378">Hydrolase</keyword>
<proteinExistence type="predicted"/>
<dbReference type="AlphaFoldDB" id="A0A974XQ66"/>
<feature type="repeat" description="TPR" evidence="5">
    <location>
        <begin position="435"/>
        <end position="468"/>
    </location>
</feature>
<dbReference type="RefSeq" id="WP_207323944.1">
    <property type="nucleotide sequence ID" value="NZ_CP071504.1"/>
</dbReference>
<keyword evidence="6" id="KW-0732">Signal</keyword>
<dbReference type="PANTHER" id="PTHR46825">
    <property type="entry name" value="D-ALANYL-D-ALANINE-CARBOXYPEPTIDASE/ENDOPEPTIDASE AMPH"/>
    <property type="match status" value="1"/>
</dbReference>
<dbReference type="SUPFAM" id="SSF48452">
    <property type="entry name" value="TPR-like"/>
    <property type="match status" value="1"/>
</dbReference>
<dbReference type="Proteomes" id="UP000663281">
    <property type="component" value="Chromosome"/>
</dbReference>
<name>A0A974XQ66_9GAMM</name>
<evidence type="ECO:0000259" key="7">
    <source>
        <dbReference type="Pfam" id="PF00144"/>
    </source>
</evidence>
<evidence type="ECO:0000256" key="4">
    <source>
        <dbReference type="ARBA" id="ARBA00023136"/>
    </source>
</evidence>
<dbReference type="InterPro" id="IPR050491">
    <property type="entry name" value="AmpC-like"/>
</dbReference>
<evidence type="ECO:0000313" key="8">
    <source>
        <dbReference type="EMBL" id="QSX28524.1"/>
    </source>
</evidence>
<protein>
    <submittedName>
        <fullName evidence="8">Serine hydrolase</fullName>
    </submittedName>
</protein>
<keyword evidence="3 5" id="KW-0802">TPR repeat</keyword>
<dbReference type="Pfam" id="PF07719">
    <property type="entry name" value="TPR_2"/>
    <property type="match status" value="1"/>
</dbReference>
<keyword evidence="9" id="KW-1185">Reference proteome</keyword>
<evidence type="ECO:0000256" key="6">
    <source>
        <dbReference type="SAM" id="SignalP"/>
    </source>
</evidence>
<dbReference type="KEGG" id="scyp:JYB88_09415"/>
<keyword evidence="2" id="KW-0677">Repeat</keyword>
<evidence type="ECO:0000256" key="1">
    <source>
        <dbReference type="ARBA" id="ARBA00004370"/>
    </source>
</evidence>
<dbReference type="Pfam" id="PF00144">
    <property type="entry name" value="Beta-lactamase"/>
    <property type="match status" value="1"/>
</dbReference>
<dbReference type="Gene3D" id="1.25.40.10">
    <property type="entry name" value="Tetratricopeptide repeat domain"/>
    <property type="match status" value="1"/>
</dbReference>
<evidence type="ECO:0000256" key="3">
    <source>
        <dbReference type="ARBA" id="ARBA00022803"/>
    </source>
</evidence>
<dbReference type="GO" id="GO:0016787">
    <property type="term" value="F:hydrolase activity"/>
    <property type="evidence" value="ECO:0007669"/>
    <property type="project" value="UniProtKB-KW"/>
</dbReference>
<dbReference type="Gene3D" id="3.40.710.10">
    <property type="entry name" value="DD-peptidase/beta-lactamase superfamily"/>
    <property type="match status" value="1"/>
</dbReference>
<evidence type="ECO:0000256" key="5">
    <source>
        <dbReference type="PROSITE-ProRule" id="PRU00339"/>
    </source>
</evidence>
<feature type="chain" id="PRO_5038046082" evidence="6">
    <location>
        <begin position="21"/>
        <end position="480"/>
    </location>
</feature>
<sequence length="480" mass="52284">MHKFAKWTLALLLLPAAAMAKDIPPTTASAVDSIVSRYAELGMFSGTVVLAKQGEVVFSAAYGEANRDYHIPNGMNTRFNIGSIGKTLTSVAIMQLVESGKLGLDDKLAKYLPDFPFPEKDTISIQQLLNHSSGLGDYMELDAYKQQMAELHTIGDILPLIYQQPPLSPPGADFNYSNSGMVLLGAIIEKVSGLSYPDYLRRYVFEPADMHASELAQEDQILAERAIGYIASPKGGYSSNVRSIMPASADGGLRTTALDLLKFDQALTHNKLLRQDSIDKMLTPVGPVPFYASGWFVKMVGDKKVVGHSGGAPGVSSEYRRYADDGYTLVILSNYDNVASPLAEDLEKALFNIPFQLPTKVDAEVNRAANFEQNGEIDAALTILDRLGSGASPHVDSLYRAARLRIVEKRDVEKALPALNSYIALAGADARPSIAAAWWRKGNAYEQLGDKNQARSCYQQSLSLEPENTDAREALTHMGN</sequence>
<dbReference type="InterPro" id="IPR001466">
    <property type="entry name" value="Beta-lactam-related"/>
</dbReference>
<organism evidence="8 9">
    <name type="scientific">Shewanella cyperi</name>
    <dbReference type="NCBI Taxonomy" id="2814292"/>
    <lineage>
        <taxon>Bacteria</taxon>
        <taxon>Pseudomonadati</taxon>
        <taxon>Pseudomonadota</taxon>
        <taxon>Gammaproteobacteria</taxon>
        <taxon>Alteromonadales</taxon>
        <taxon>Shewanellaceae</taxon>
        <taxon>Shewanella</taxon>
    </lineage>
</organism>
<reference evidence="8 9" key="1">
    <citation type="submission" date="2021-03" db="EMBL/GenBank/DDBJ databases">
        <title>Novel species identification of genus Shewanella.</title>
        <authorList>
            <person name="Liu G."/>
            <person name="Zhang Q."/>
        </authorList>
    </citation>
    <scope>NUCLEOTIDE SEQUENCE [LARGE SCALE GENOMIC DNA]</scope>
    <source>
        <strain evidence="8 9">FJAT-53726</strain>
    </source>
</reference>
<dbReference type="InterPro" id="IPR012338">
    <property type="entry name" value="Beta-lactam/transpept-like"/>
</dbReference>
<dbReference type="InterPro" id="IPR011990">
    <property type="entry name" value="TPR-like_helical_dom_sf"/>
</dbReference>
<dbReference type="InterPro" id="IPR013105">
    <property type="entry name" value="TPR_2"/>
</dbReference>
<keyword evidence="4" id="KW-0472">Membrane</keyword>
<dbReference type="SMART" id="SM00028">
    <property type="entry name" value="TPR"/>
    <property type="match status" value="1"/>
</dbReference>
<dbReference type="GO" id="GO:0016020">
    <property type="term" value="C:membrane"/>
    <property type="evidence" value="ECO:0007669"/>
    <property type="project" value="UniProtKB-SubCell"/>
</dbReference>
<gene>
    <name evidence="8" type="ORF">JYB88_09415</name>
</gene>
<dbReference type="PROSITE" id="PS50005">
    <property type="entry name" value="TPR"/>
    <property type="match status" value="1"/>
</dbReference>
<evidence type="ECO:0000256" key="2">
    <source>
        <dbReference type="ARBA" id="ARBA00022737"/>
    </source>
</evidence>
<dbReference type="PANTHER" id="PTHR46825:SF11">
    <property type="entry name" value="PENICILLIN-BINDING PROTEIN 4"/>
    <property type="match status" value="1"/>
</dbReference>